<dbReference type="InterPro" id="IPR021697">
    <property type="entry name" value="DUF3278"/>
</dbReference>
<reference evidence="2" key="1">
    <citation type="journal article" date="2014" name="Int. J. Syst. Evol. Microbiol.">
        <title>Complete genome sequence of Corynebacterium casei LMG S-19264T (=DSM 44701T), isolated from a smear-ripened cheese.</title>
        <authorList>
            <consortium name="US DOE Joint Genome Institute (JGI-PGF)"/>
            <person name="Walter F."/>
            <person name="Albersmeier A."/>
            <person name="Kalinowski J."/>
            <person name="Ruckert C."/>
        </authorList>
    </citation>
    <scope>NUCLEOTIDE SEQUENCE</scope>
    <source>
        <strain evidence="2">CGMCC 1.15533</strain>
    </source>
</reference>
<organism evidence="2 3">
    <name type="scientific">Streptococcus himalayensis</name>
    <dbReference type="NCBI Taxonomy" id="1888195"/>
    <lineage>
        <taxon>Bacteria</taxon>
        <taxon>Bacillati</taxon>
        <taxon>Bacillota</taxon>
        <taxon>Bacilli</taxon>
        <taxon>Lactobacillales</taxon>
        <taxon>Streptococcaceae</taxon>
        <taxon>Streptococcus</taxon>
    </lineage>
</organism>
<feature type="transmembrane region" description="Helical" evidence="1">
    <location>
        <begin position="61"/>
        <end position="85"/>
    </location>
</feature>
<evidence type="ECO:0000313" key="3">
    <source>
        <dbReference type="Proteomes" id="UP000660801"/>
    </source>
</evidence>
<name>A0A917A959_9STRE</name>
<dbReference type="OrthoDB" id="2142440at2"/>
<keyword evidence="1" id="KW-0472">Membrane</keyword>
<dbReference type="Pfam" id="PF11683">
    <property type="entry name" value="DUF3278"/>
    <property type="match status" value="1"/>
</dbReference>
<keyword evidence="1" id="KW-1133">Transmembrane helix</keyword>
<protein>
    <submittedName>
        <fullName evidence="2">Membrane protein</fullName>
    </submittedName>
</protein>
<dbReference type="AlphaFoldDB" id="A0A917A959"/>
<dbReference type="RefSeq" id="WP_068989139.1">
    <property type="nucleotide sequence ID" value="NZ_BMJN01000042.1"/>
</dbReference>
<feature type="transmembrane region" description="Helical" evidence="1">
    <location>
        <begin position="35"/>
        <end position="55"/>
    </location>
</feature>
<proteinExistence type="predicted"/>
<comment type="caution">
    <text evidence="2">The sequence shown here is derived from an EMBL/GenBank/DDBJ whole genome shotgun (WGS) entry which is preliminary data.</text>
</comment>
<sequence>MKKETFTDKMMKRFYGIVGPLDEYKRREIDRIGNICFILLFSILLFGNLIALLLSDQYPKAVAFAYPSILTLCIFVLLSFIIYRIHKMHLVDFDEEELTKKELKQLHFAGLKAGLNFGILMWLFNGILNLIDHVPLLQSFFSVKSGVLFIFHTGFMGVLMHFYLKLHKKSTNKEKD</sequence>
<dbReference type="EMBL" id="BMJN01000042">
    <property type="protein sequence ID" value="GGE36749.1"/>
    <property type="molecule type" value="Genomic_DNA"/>
</dbReference>
<gene>
    <name evidence="2" type="ORF">GCM10011510_17650</name>
</gene>
<accession>A0A917A959</accession>
<keyword evidence="1" id="KW-0812">Transmembrane</keyword>
<feature type="transmembrane region" description="Helical" evidence="1">
    <location>
        <begin position="106"/>
        <end position="125"/>
    </location>
</feature>
<evidence type="ECO:0000313" key="2">
    <source>
        <dbReference type="EMBL" id="GGE36749.1"/>
    </source>
</evidence>
<keyword evidence="3" id="KW-1185">Reference proteome</keyword>
<reference evidence="2" key="2">
    <citation type="submission" date="2020-09" db="EMBL/GenBank/DDBJ databases">
        <authorList>
            <person name="Sun Q."/>
            <person name="Zhou Y."/>
        </authorList>
    </citation>
    <scope>NUCLEOTIDE SEQUENCE</scope>
    <source>
        <strain evidence="2">CGMCC 1.15533</strain>
    </source>
</reference>
<feature type="transmembrane region" description="Helical" evidence="1">
    <location>
        <begin position="145"/>
        <end position="164"/>
    </location>
</feature>
<dbReference type="Proteomes" id="UP000660801">
    <property type="component" value="Unassembled WGS sequence"/>
</dbReference>
<evidence type="ECO:0000256" key="1">
    <source>
        <dbReference type="SAM" id="Phobius"/>
    </source>
</evidence>